<name>A3E3Q5_PFIPI</name>
<evidence type="ECO:0000256" key="2">
    <source>
        <dbReference type="SAM" id="MobiDB-lite"/>
    </source>
</evidence>
<feature type="compositionally biased region" description="Polar residues" evidence="2">
    <location>
        <begin position="16"/>
        <end position="25"/>
    </location>
</feature>
<keyword evidence="1" id="KW-0539">Nucleus</keyword>
<evidence type="ECO:0000259" key="3">
    <source>
        <dbReference type="PROSITE" id="PS51319"/>
    </source>
</evidence>
<feature type="domain" description="TFIIS N-terminal" evidence="3">
    <location>
        <begin position="112"/>
        <end position="193"/>
    </location>
</feature>
<dbReference type="InterPro" id="IPR017923">
    <property type="entry name" value="TFIIS_N"/>
</dbReference>
<dbReference type="PROSITE" id="PS51319">
    <property type="entry name" value="TFIIS_N"/>
    <property type="match status" value="1"/>
</dbReference>
<evidence type="ECO:0000256" key="1">
    <source>
        <dbReference type="PROSITE-ProRule" id="PRU00649"/>
    </source>
</evidence>
<reference evidence="4" key="1">
    <citation type="journal article" date="2007" name="Proc. Natl. Acad. Sci. U.S.A.">
        <title>Spliced leader RNA trans-splicing in dinoflagellates.</title>
        <authorList>
            <person name="Zhang H."/>
            <person name="Hou Y."/>
            <person name="Miranda L."/>
            <person name="Campbell D.A."/>
            <person name="Sturm N.R."/>
            <person name="Gaasterland T."/>
            <person name="Lin S."/>
        </authorList>
    </citation>
    <scope>NUCLEOTIDE SEQUENCE</scope>
</reference>
<accession>A3E3Q5</accession>
<dbReference type="GO" id="GO:0005634">
    <property type="term" value="C:nucleus"/>
    <property type="evidence" value="ECO:0007669"/>
    <property type="project" value="UniProtKB-SubCell"/>
</dbReference>
<evidence type="ECO:0000313" key="4">
    <source>
        <dbReference type="EMBL" id="ABI14322.1"/>
    </source>
</evidence>
<dbReference type="EMBL" id="DQ864907">
    <property type="protein sequence ID" value="ABI14322.1"/>
    <property type="molecule type" value="mRNA"/>
</dbReference>
<feature type="region of interest" description="Disordered" evidence="2">
    <location>
        <begin position="1"/>
        <end position="30"/>
    </location>
</feature>
<sequence>MSFFGTDGAEKKASKVLSQQPTLDSTKPVERQAKSLTAFFAQEDDLTFKESSVKNISDRGRTRVIDALVEALGVAAAAGEADARRKQRAAAAASESAPAVSAAPQSPPWVLEEVKTLLRSLLHIRTRGRAADILSAANPLTQLAALPIDSNVLKRTKVALELNNDFWKKSDVPEIKNMVAVLVREWKNMFRNEKGAAAARKPRVFSARVLRNAATDLEESVHSKSPRVAQYQELIKAVIERLGQAPEQGLRFLDGAETSLALVTRAHNFCQAQLNASRVKRQKVS</sequence>
<dbReference type="Gene3D" id="1.20.930.10">
    <property type="entry name" value="Conserved domain common to transcription factors TFIIS, elongin A, CRSP70"/>
    <property type="match status" value="1"/>
</dbReference>
<dbReference type="SUPFAM" id="SSF47676">
    <property type="entry name" value="Conserved domain common to transcription factors TFIIS, elongin A, CRSP70"/>
    <property type="match status" value="1"/>
</dbReference>
<organism evidence="4">
    <name type="scientific">Pfiesteria piscicida</name>
    <name type="common">Phantom dinoflagellate</name>
    <dbReference type="NCBI Taxonomy" id="71001"/>
    <lineage>
        <taxon>Eukaryota</taxon>
        <taxon>Sar</taxon>
        <taxon>Alveolata</taxon>
        <taxon>Dinophyceae</taxon>
        <taxon>Peridiniales</taxon>
        <taxon>Pfiesteriaceae</taxon>
        <taxon>Pfiesteria</taxon>
    </lineage>
</organism>
<comment type="subcellular location">
    <subcellularLocation>
        <location evidence="1">Nucleus</location>
    </subcellularLocation>
</comment>
<dbReference type="Pfam" id="PF08711">
    <property type="entry name" value="Med26"/>
    <property type="match status" value="1"/>
</dbReference>
<proteinExistence type="evidence at transcript level"/>
<protein>
    <recommendedName>
        <fullName evidence="3">TFIIS N-terminal domain-containing protein</fullName>
    </recommendedName>
</protein>
<dbReference type="InterPro" id="IPR035441">
    <property type="entry name" value="TFIIS/LEDGF_dom_sf"/>
</dbReference>
<dbReference type="AlphaFoldDB" id="A3E3Q5"/>